<evidence type="ECO:0000256" key="15">
    <source>
        <dbReference type="ARBA" id="ARBA00075438"/>
    </source>
</evidence>
<feature type="region of interest" description="Disordered" evidence="17">
    <location>
        <begin position="451"/>
        <end position="488"/>
    </location>
</feature>
<dbReference type="EMBL" id="MTYJ01000159">
    <property type="protein sequence ID" value="OQV11881.1"/>
    <property type="molecule type" value="Genomic_DNA"/>
</dbReference>
<dbReference type="GO" id="GO:0005737">
    <property type="term" value="C:cytoplasm"/>
    <property type="evidence" value="ECO:0007669"/>
    <property type="project" value="UniProtKB-SubCell"/>
</dbReference>
<feature type="domain" description="DEAD-box RNA helicase Q" evidence="20">
    <location>
        <begin position="647"/>
        <end position="675"/>
    </location>
</feature>
<evidence type="ECO:0000256" key="6">
    <source>
        <dbReference type="ARBA" id="ARBA00022741"/>
    </source>
</evidence>
<evidence type="ECO:0000256" key="13">
    <source>
        <dbReference type="ARBA" id="ARBA00061633"/>
    </source>
</evidence>
<dbReference type="PROSITE" id="PS51195">
    <property type="entry name" value="Q_MOTIF"/>
    <property type="match status" value="1"/>
</dbReference>
<dbReference type="GO" id="GO:0006396">
    <property type="term" value="P:RNA processing"/>
    <property type="evidence" value="ECO:0007669"/>
    <property type="project" value="InterPro"/>
</dbReference>
<evidence type="ECO:0000313" key="21">
    <source>
        <dbReference type="EMBL" id="OQV11881.1"/>
    </source>
</evidence>
<keyword evidence="5" id="KW-0963">Cytoplasm</keyword>
<keyword evidence="6" id="KW-0547">Nucleotide-binding</keyword>
<accession>A0A1W0W9J6</accession>
<dbReference type="GO" id="GO:0003723">
    <property type="term" value="F:RNA binding"/>
    <property type="evidence" value="ECO:0007669"/>
    <property type="project" value="InterPro"/>
</dbReference>
<dbReference type="PROSITE" id="PS51192">
    <property type="entry name" value="HELICASE_ATP_BIND_1"/>
    <property type="match status" value="1"/>
</dbReference>
<comment type="subcellular location">
    <subcellularLocation>
        <location evidence="2">Cytoplasm</location>
    </subcellularLocation>
    <subcellularLocation>
        <location evidence="1">Nucleus</location>
    </subcellularLocation>
</comment>
<evidence type="ECO:0000259" key="19">
    <source>
        <dbReference type="PROSITE" id="PS51194"/>
    </source>
</evidence>
<evidence type="ECO:0000256" key="7">
    <source>
        <dbReference type="ARBA" id="ARBA00022801"/>
    </source>
</evidence>
<dbReference type="AlphaFoldDB" id="A0A1W0W9J6"/>
<evidence type="ECO:0000256" key="10">
    <source>
        <dbReference type="ARBA" id="ARBA00023054"/>
    </source>
</evidence>
<evidence type="ECO:0000256" key="8">
    <source>
        <dbReference type="ARBA" id="ARBA00022806"/>
    </source>
</evidence>
<evidence type="ECO:0000256" key="3">
    <source>
        <dbReference type="ARBA" id="ARBA00008999"/>
    </source>
</evidence>
<sequence length="1141" mass="126378">MVVLEKASQAWRLLNGVFCVYKPNGVNFAKVRHLIADNLARDLNAMQTEKPAELIRIEPPDEERDEYRVTTEPDLRMHPLLVGPGYHHDDFYVRSGLGGMKEMAGVVPVSVGNGSRVYQQLIQRNPICVYHLQGKFGLRTDNYMEAGRVIEKTPFGFITKGAVERFLAFYQGQFQKAIIASYGVSPSSQEAYELHSRGLLRPASTSTQLIYQIRCIDFQLPYFTLEIHCINETDRFLLKVLNDVAEDMKSSAVCTRMRRIRYGNLTLDMALLRKHWTAGDIIKAISVCAPAVLRDLDLLQEPYLARAGQDLPQLPGVGGTGVYSEWHQRYLQNAMPHKFGYLVTFQNKWPTEVAECVRPSSLLAVEPVTLTEVTTTAILLGFPLRILPPGLLANGTAPTDWIVPAEIWTENSASGVVLNGVRGISHRHSQWRAFTKMRAFSLDGSSISELQRRGKAAKSYDDDEYFEDDEVPPDSSAAKAVDDEEDDPLDAFMAGIGGRKEAVQPPASKKTLPPAAVPVAASSTTVVAPEEAAAPKKYYRSDIEEADIQESYFKHMVENPHFGVAPGDEDLPVVEYDEDGNPIAPERSRIIEPLPPIDHSLIEYQPFTKNFYEEHEIITKLNGQQVDDLRKKWGIKVTGVSPPRPVASFAHFNFDELLMNAIRKSEFTQPTPIQAQAIPAILQGRDVIGVAKTGSGKTAAYLWPLLMHVLDQPRLKPGDGPIGLILAPTRELAQQIFTEVRRFGTKVYNLSCACVAGGSNKYEQGQALKEGAEIVVATPGRMIDMIKSKATDLRRVTFLVLDEADRMLDLGFEPQVRSISNHIRPDRQTLLFSATFKKKIERLARDALLDPVRIVQGELGEANEDVTQFVKIVATPEEKMSWLLQNIVSFASSGSVLIFVTKKANSEDVANRLRLADHKIGLIHGDLHQTERDKVLHQFKKKEVPILVATDVAARGLDIPSIRTVINFDVARDIDTHTHRIGRTGRAGEAGIAYTLMTEKDKEFAPHLVRNLEGANQHVPEKLMTLASGCSWFKKTRFQTGTKGKKPLGGRGIGFKESKYGSGEGPSASDMIRSITKEATGPGGGASTSKSTFGADRASAVKAAFQTRFKTQFQAASSADTGALPPRPPPAEQNRKKTRWE</sequence>
<dbReference type="Gene3D" id="3.40.50.300">
    <property type="entry name" value="P-loop containing nucleotide triphosphate hydrolases"/>
    <property type="match status" value="2"/>
</dbReference>
<dbReference type="Pfam" id="PF00270">
    <property type="entry name" value="DEAD"/>
    <property type="match status" value="1"/>
</dbReference>
<comment type="similarity">
    <text evidence="3">Belongs to the pseudouridine synthase TruB family.</text>
</comment>
<evidence type="ECO:0000256" key="17">
    <source>
        <dbReference type="SAM" id="MobiDB-lite"/>
    </source>
</evidence>
<dbReference type="PROSITE" id="PS51194">
    <property type="entry name" value="HELICASE_CTER"/>
    <property type="match status" value="1"/>
</dbReference>
<dbReference type="InterPro" id="IPR014014">
    <property type="entry name" value="RNA_helicase_DEAD_Q_motif"/>
</dbReference>
<evidence type="ECO:0000256" key="14">
    <source>
        <dbReference type="ARBA" id="ARBA00068282"/>
    </source>
</evidence>
<feature type="region of interest" description="Disordered" evidence="17">
    <location>
        <begin position="1042"/>
        <end position="1097"/>
    </location>
</feature>
<evidence type="ECO:0000256" key="1">
    <source>
        <dbReference type="ARBA" id="ARBA00004123"/>
    </source>
</evidence>
<dbReference type="PROSITE" id="PS00039">
    <property type="entry name" value="DEAD_ATP_HELICASE"/>
    <property type="match status" value="1"/>
</dbReference>
<feature type="region of interest" description="Disordered" evidence="17">
    <location>
        <begin position="1112"/>
        <end position="1141"/>
    </location>
</feature>
<dbReference type="Proteomes" id="UP000192578">
    <property type="component" value="Unassembled WGS sequence"/>
</dbReference>
<feature type="short sequence motif" description="Q motif" evidence="16">
    <location>
        <begin position="647"/>
        <end position="675"/>
    </location>
</feature>
<comment type="caution">
    <text evidence="21">The sequence shown here is derived from an EMBL/GenBank/DDBJ whole genome shotgun (WGS) entry which is preliminary data.</text>
</comment>
<proteinExistence type="inferred from homology"/>
<dbReference type="SUPFAM" id="SSF52540">
    <property type="entry name" value="P-loop containing nucleoside triphosphate hydrolases"/>
    <property type="match status" value="2"/>
</dbReference>
<dbReference type="GO" id="GO:0005524">
    <property type="term" value="F:ATP binding"/>
    <property type="evidence" value="ECO:0007669"/>
    <property type="project" value="UniProtKB-KW"/>
</dbReference>
<evidence type="ECO:0000256" key="12">
    <source>
        <dbReference type="ARBA" id="ARBA00047984"/>
    </source>
</evidence>
<dbReference type="InterPro" id="IPR027417">
    <property type="entry name" value="P-loop_NTPase"/>
</dbReference>
<feature type="domain" description="Helicase ATP-binding" evidence="18">
    <location>
        <begin position="678"/>
        <end position="854"/>
    </location>
</feature>
<evidence type="ECO:0000313" key="22">
    <source>
        <dbReference type="Proteomes" id="UP000192578"/>
    </source>
</evidence>
<evidence type="ECO:0000256" key="11">
    <source>
        <dbReference type="ARBA" id="ARBA00023242"/>
    </source>
</evidence>
<dbReference type="SMART" id="SM00487">
    <property type="entry name" value="DEXDc"/>
    <property type="match status" value="1"/>
</dbReference>
<keyword evidence="22" id="KW-1185">Reference proteome</keyword>
<evidence type="ECO:0000256" key="9">
    <source>
        <dbReference type="ARBA" id="ARBA00022840"/>
    </source>
</evidence>
<comment type="similarity">
    <text evidence="13">Belongs to the DEAD box helicase family. DDX42 subfamily.</text>
</comment>
<dbReference type="SUPFAM" id="SSF55120">
    <property type="entry name" value="Pseudouridine synthase"/>
    <property type="match status" value="1"/>
</dbReference>
<dbReference type="EC" id="3.6.4.13" evidence="4"/>
<dbReference type="CDD" id="cd18787">
    <property type="entry name" value="SF2_C_DEAD"/>
    <property type="match status" value="1"/>
</dbReference>
<dbReference type="InterPro" id="IPR001650">
    <property type="entry name" value="Helicase_C-like"/>
</dbReference>
<dbReference type="FunFam" id="3.40.50.300:FF:000524">
    <property type="entry name" value="ATP-dependent RNA helicase DDX42"/>
    <property type="match status" value="1"/>
</dbReference>
<feature type="domain" description="Helicase C-terminal" evidence="19">
    <location>
        <begin position="883"/>
        <end position="1027"/>
    </location>
</feature>
<comment type="catalytic activity">
    <reaction evidence="12">
        <text>ATP + H2O = ADP + phosphate + H(+)</text>
        <dbReference type="Rhea" id="RHEA:13065"/>
        <dbReference type="ChEBI" id="CHEBI:15377"/>
        <dbReference type="ChEBI" id="CHEBI:15378"/>
        <dbReference type="ChEBI" id="CHEBI:30616"/>
        <dbReference type="ChEBI" id="CHEBI:43474"/>
        <dbReference type="ChEBI" id="CHEBI:456216"/>
        <dbReference type="EC" id="3.6.4.13"/>
    </reaction>
</comment>
<dbReference type="PANTHER" id="PTHR47958">
    <property type="entry name" value="ATP-DEPENDENT RNA HELICASE DBP3"/>
    <property type="match status" value="1"/>
</dbReference>
<dbReference type="InterPro" id="IPR011545">
    <property type="entry name" value="DEAD/DEAH_box_helicase_dom"/>
</dbReference>
<keyword evidence="9" id="KW-0067">ATP-binding</keyword>
<dbReference type="InterPro" id="IPR000629">
    <property type="entry name" value="RNA-helicase_DEAD-box_CS"/>
</dbReference>
<dbReference type="GO" id="GO:0009982">
    <property type="term" value="F:pseudouridine synthase activity"/>
    <property type="evidence" value="ECO:0007669"/>
    <property type="project" value="InterPro"/>
</dbReference>
<keyword evidence="10" id="KW-0175">Coiled coil</keyword>
<keyword evidence="7" id="KW-0378">Hydrolase</keyword>
<dbReference type="OrthoDB" id="196131at2759"/>
<evidence type="ECO:0000259" key="18">
    <source>
        <dbReference type="PROSITE" id="PS51192"/>
    </source>
</evidence>
<dbReference type="InterPro" id="IPR014001">
    <property type="entry name" value="Helicase_ATP-bd"/>
</dbReference>
<evidence type="ECO:0000256" key="4">
    <source>
        <dbReference type="ARBA" id="ARBA00012552"/>
    </source>
</evidence>
<evidence type="ECO:0000256" key="5">
    <source>
        <dbReference type="ARBA" id="ARBA00022490"/>
    </source>
</evidence>
<dbReference type="Pfam" id="PF00271">
    <property type="entry name" value="Helicase_C"/>
    <property type="match status" value="1"/>
</dbReference>
<name>A0A1W0W9J6_HYPEX</name>
<organism evidence="21 22">
    <name type="scientific">Hypsibius exemplaris</name>
    <name type="common">Freshwater tardigrade</name>
    <dbReference type="NCBI Taxonomy" id="2072580"/>
    <lineage>
        <taxon>Eukaryota</taxon>
        <taxon>Metazoa</taxon>
        <taxon>Ecdysozoa</taxon>
        <taxon>Tardigrada</taxon>
        <taxon>Eutardigrada</taxon>
        <taxon>Parachela</taxon>
        <taxon>Hypsibioidea</taxon>
        <taxon>Hypsibiidae</taxon>
        <taxon>Hypsibius</taxon>
    </lineage>
</organism>
<dbReference type="SMART" id="SM00490">
    <property type="entry name" value="HELICc"/>
    <property type="match status" value="1"/>
</dbReference>
<reference evidence="22" key="1">
    <citation type="submission" date="2017-01" db="EMBL/GenBank/DDBJ databases">
        <title>Comparative genomics of anhydrobiosis in the tardigrade Hypsibius dujardini.</title>
        <authorList>
            <person name="Yoshida Y."/>
            <person name="Koutsovoulos G."/>
            <person name="Laetsch D."/>
            <person name="Stevens L."/>
            <person name="Kumar S."/>
            <person name="Horikawa D."/>
            <person name="Ishino K."/>
            <person name="Komine S."/>
            <person name="Tomita M."/>
            <person name="Blaxter M."/>
            <person name="Arakawa K."/>
        </authorList>
    </citation>
    <scope>NUCLEOTIDE SEQUENCE [LARGE SCALE GENOMIC DNA]</scope>
    <source>
        <strain evidence="22">Z151</strain>
    </source>
</reference>
<evidence type="ECO:0000256" key="16">
    <source>
        <dbReference type="PROSITE-ProRule" id="PRU00552"/>
    </source>
</evidence>
<evidence type="ECO:0000259" key="20">
    <source>
        <dbReference type="PROSITE" id="PS51195"/>
    </source>
</evidence>
<dbReference type="FunFam" id="3.40.50.300:FF:000079">
    <property type="entry name" value="probable ATP-dependent RNA helicase DDX17"/>
    <property type="match status" value="1"/>
</dbReference>
<dbReference type="Pfam" id="PF01509">
    <property type="entry name" value="TruB_N"/>
    <property type="match status" value="1"/>
</dbReference>
<dbReference type="GO" id="GO:0005634">
    <property type="term" value="C:nucleus"/>
    <property type="evidence" value="ECO:0007669"/>
    <property type="project" value="UniProtKB-SubCell"/>
</dbReference>
<protein>
    <recommendedName>
        <fullName evidence="14">ATP-dependent RNA helicase DDX42</fullName>
        <ecNumber evidence="4">3.6.4.13</ecNumber>
    </recommendedName>
    <alternativeName>
        <fullName evidence="15">DEAD box protein 42</fullName>
    </alternativeName>
</protein>
<evidence type="ECO:0000256" key="2">
    <source>
        <dbReference type="ARBA" id="ARBA00004496"/>
    </source>
</evidence>
<dbReference type="InterPro" id="IPR002501">
    <property type="entry name" value="PsdUridine_synth_N"/>
</dbReference>
<keyword evidence="8 21" id="KW-0347">Helicase</keyword>
<feature type="compositionally biased region" description="Acidic residues" evidence="17">
    <location>
        <begin position="461"/>
        <end position="472"/>
    </location>
</feature>
<gene>
    <name evidence="21" type="ORF">BV898_13848</name>
</gene>
<dbReference type="Gene3D" id="3.30.2350.10">
    <property type="entry name" value="Pseudouridine synthase"/>
    <property type="match status" value="1"/>
</dbReference>
<dbReference type="GO" id="GO:0003724">
    <property type="term" value="F:RNA helicase activity"/>
    <property type="evidence" value="ECO:0007669"/>
    <property type="project" value="UniProtKB-EC"/>
</dbReference>
<keyword evidence="11" id="KW-0539">Nucleus</keyword>
<dbReference type="InterPro" id="IPR020103">
    <property type="entry name" value="PsdUridine_synth_cat_dom_sf"/>
</dbReference>
<dbReference type="GO" id="GO:0016787">
    <property type="term" value="F:hydrolase activity"/>
    <property type="evidence" value="ECO:0007669"/>
    <property type="project" value="UniProtKB-KW"/>
</dbReference>
<dbReference type="GO" id="GO:0001522">
    <property type="term" value="P:pseudouridine synthesis"/>
    <property type="evidence" value="ECO:0007669"/>
    <property type="project" value="InterPro"/>
</dbReference>